<feature type="region of interest" description="Disordered" evidence="1">
    <location>
        <begin position="302"/>
        <end position="360"/>
    </location>
</feature>
<dbReference type="Gene3D" id="3.40.50.300">
    <property type="entry name" value="P-loop containing nucleotide triphosphate hydrolases"/>
    <property type="match status" value="1"/>
</dbReference>
<dbReference type="OrthoDB" id="6189127at2"/>
<dbReference type="Gene3D" id="2.60.40.10">
    <property type="entry name" value="Immunoglobulins"/>
    <property type="match status" value="1"/>
</dbReference>
<feature type="compositionally biased region" description="Low complexity" evidence="1">
    <location>
        <begin position="316"/>
        <end position="326"/>
    </location>
</feature>
<dbReference type="RefSeq" id="WP_093428483.1">
    <property type="nucleotide sequence ID" value="NZ_FOMJ01000006.1"/>
</dbReference>
<feature type="region of interest" description="Disordered" evidence="1">
    <location>
        <begin position="404"/>
        <end position="543"/>
    </location>
</feature>
<dbReference type="Gene3D" id="3.30.70.1070">
    <property type="entry name" value="Sporulation related repeat"/>
    <property type="match status" value="2"/>
</dbReference>
<sequence length="725" mass="77463">MPTGEIPYLEMLGLDRPPFAPEPDPDFFYRDAELGQRLDMLAHLARYGDLLLMIIGPAGAGKTSLRQQFVAENRNELQIGQVEVDEALDADSLAGRIGQAFGLGPGSTPAELTRQLRQAGHGGTPLLVVDDAHRLGAEALRLILDLADSEEDSGPVVRVILFCEPAIEETLADGELAPLRERITHTLQIPGLTAAQTAAYLHHRLRVAGFDGQQDPFPAKVARRIQRTARGNPARINELAHKSLLAKAGRGSGPRLALAPDRRVIYALGGAAGLGLVALLPIWGGDGSEEKELEPLALELPEEAGQAEPASEEEPSSGGSPTSPEGMADERPRLKGWPADAEGGPTLERVEPDEVPAGEGEQRLVLHGDGFPEGSRVRLGYTGGARDIPADAVERLDGQRLAVTFDPGGAADTWTARVSTPEGQGTGTASFRVVAPDPEPEPAPESEPEPEEPTAEPPEQEESGVADSAAAGATEPEPTADETPESAREDTAPAAPEPEEPEPETTESLQPAEPAAAEETGGPHGSDWVRQRPGDHRTLQLLASHREEVVQRAAEGRDWPDPVATVLTADGWYLLLHGDYADAEAAQSAAAALAERTDLEPWQRPFSAIQGRLPGNAPVPEESTESTAEAEGAAWLREQAGQVTLQLFATRERERAQAFREESDLETRLVAVEREGTPWYLVVTGAWPDRETARAAVDDLPAEVRDLGPWPRPVDELAESRAGSE</sequence>
<dbReference type="PROSITE" id="PS51724">
    <property type="entry name" value="SPOR"/>
    <property type="match status" value="1"/>
</dbReference>
<dbReference type="InterPro" id="IPR036680">
    <property type="entry name" value="SPOR-like_sf"/>
</dbReference>
<feature type="compositionally biased region" description="Polar residues" evidence="1">
    <location>
        <begin position="416"/>
        <end position="429"/>
    </location>
</feature>
<feature type="domain" description="SPOR" evidence="2">
    <location>
        <begin position="637"/>
        <end position="713"/>
    </location>
</feature>
<evidence type="ECO:0000259" key="2">
    <source>
        <dbReference type="PROSITE" id="PS51724"/>
    </source>
</evidence>
<evidence type="ECO:0000313" key="3">
    <source>
        <dbReference type="EMBL" id="SFD55967.1"/>
    </source>
</evidence>
<dbReference type="Proteomes" id="UP000198611">
    <property type="component" value="Unassembled WGS sequence"/>
</dbReference>
<protein>
    <submittedName>
        <fullName evidence="3">Type II secretory pathway, component ExeA (Predicted ATPase)</fullName>
    </submittedName>
</protein>
<dbReference type="InterPro" id="IPR049945">
    <property type="entry name" value="AAA_22"/>
</dbReference>
<name>A0A1I1TBD8_9GAMM</name>
<dbReference type="PANTHER" id="PTHR35894">
    <property type="entry name" value="GENERAL SECRETION PATHWAY PROTEIN A-RELATED"/>
    <property type="match status" value="1"/>
</dbReference>
<dbReference type="GO" id="GO:0016887">
    <property type="term" value="F:ATP hydrolysis activity"/>
    <property type="evidence" value="ECO:0007669"/>
    <property type="project" value="InterPro"/>
</dbReference>
<gene>
    <name evidence="3" type="ORF">SAMN05660831_01849</name>
</gene>
<reference evidence="3 4" key="1">
    <citation type="submission" date="2016-10" db="EMBL/GenBank/DDBJ databases">
        <authorList>
            <person name="de Groot N.N."/>
        </authorList>
    </citation>
    <scope>NUCLEOTIDE SEQUENCE [LARGE SCALE GENOMIC DNA]</scope>
    <source>
        <strain evidence="3 4">HL3</strain>
    </source>
</reference>
<dbReference type="PANTHER" id="PTHR35894:SF1">
    <property type="entry name" value="PHOSPHORIBULOKINASE _ URIDINE KINASE FAMILY"/>
    <property type="match status" value="1"/>
</dbReference>
<keyword evidence="4" id="KW-1185">Reference proteome</keyword>
<evidence type="ECO:0000256" key="1">
    <source>
        <dbReference type="SAM" id="MobiDB-lite"/>
    </source>
</evidence>
<proteinExistence type="predicted"/>
<dbReference type="Pfam" id="PF13401">
    <property type="entry name" value="AAA_22"/>
    <property type="match status" value="1"/>
</dbReference>
<dbReference type="InterPro" id="IPR007730">
    <property type="entry name" value="SPOR-like_dom"/>
</dbReference>
<dbReference type="STRING" id="1123397.SAMN05660831_01849"/>
<dbReference type="InterPro" id="IPR027417">
    <property type="entry name" value="P-loop_NTPase"/>
</dbReference>
<dbReference type="InterPro" id="IPR013783">
    <property type="entry name" value="Ig-like_fold"/>
</dbReference>
<dbReference type="AlphaFoldDB" id="A0A1I1TBD8"/>
<feature type="compositionally biased region" description="Basic and acidic residues" evidence="1">
    <location>
        <begin position="713"/>
        <end position="725"/>
    </location>
</feature>
<organism evidence="3 4">
    <name type="scientific">Thiohalospira halophila DSM 15071</name>
    <dbReference type="NCBI Taxonomy" id="1123397"/>
    <lineage>
        <taxon>Bacteria</taxon>
        <taxon>Pseudomonadati</taxon>
        <taxon>Pseudomonadota</taxon>
        <taxon>Gammaproteobacteria</taxon>
        <taxon>Thiohalospirales</taxon>
        <taxon>Thiohalospiraceae</taxon>
        <taxon>Thiohalospira</taxon>
    </lineage>
</organism>
<feature type="compositionally biased region" description="Acidic residues" evidence="1">
    <location>
        <begin position="438"/>
        <end position="464"/>
    </location>
</feature>
<dbReference type="GO" id="GO:0042834">
    <property type="term" value="F:peptidoglycan binding"/>
    <property type="evidence" value="ECO:0007669"/>
    <property type="project" value="InterPro"/>
</dbReference>
<dbReference type="EMBL" id="FOMJ01000006">
    <property type="protein sequence ID" value="SFD55967.1"/>
    <property type="molecule type" value="Genomic_DNA"/>
</dbReference>
<evidence type="ECO:0000313" key="4">
    <source>
        <dbReference type="Proteomes" id="UP000198611"/>
    </source>
</evidence>
<accession>A0A1I1TBD8</accession>
<feature type="compositionally biased region" description="Basic and acidic residues" evidence="1">
    <location>
        <begin position="527"/>
        <end position="543"/>
    </location>
</feature>
<feature type="region of interest" description="Disordered" evidence="1">
    <location>
        <begin position="704"/>
        <end position="725"/>
    </location>
</feature>
<dbReference type="InterPro" id="IPR052026">
    <property type="entry name" value="ExeA_AAA_ATPase_DNA-bind"/>
</dbReference>
<dbReference type="Pfam" id="PF05036">
    <property type="entry name" value="SPOR"/>
    <property type="match status" value="2"/>
</dbReference>
<dbReference type="SUPFAM" id="SSF52540">
    <property type="entry name" value="P-loop containing nucleoside triphosphate hydrolases"/>
    <property type="match status" value="1"/>
</dbReference>